<dbReference type="Proteomes" id="UP000245812">
    <property type="component" value="Unassembled WGS sequence"/>
</dbReference>
<dbReference type="Pfam" id="PF13086">
    <property type="entry name" value="AAA_11"/>
    <property type="match status" value="1"/>
</dbReference>
<evidence type="ECO:0000256" key="5">
    <source>
        <dbReference type="ARBA" id="ARBA00022840"/>
    </source>
</evidence>
<evidence type="ECO:0000256" key="4">
    <source>
        <dbReference type="ARBA" id="ARBA00022806"/>
    </source>
</evidence>
<reference evidence="10 11" key="1">
    <citation type="submission" date="2018-05" db="EMBL/GenBank/DDBJ databases">
        <title>Genomic Encyclopedia of Type Strains, Phase IV (KMG-IV): sequencing the most valuable type-strain genomes for metagenomic binning, comparative biology and taxonomic classification.</title>
        <authorList>
            <person name="Goeker M."/>
        </authorList>
    </citation>
    <scope>NUCLEOTIDE SEQUENCE [LARGE SCALE GENOMIC DNA]</scope>
    <source>
        <strain evidence="10 11">DSM 14263</strain>
    </source>
</reference>
<dbReference type="SUPFAM" id="SSF158682">
    <property type="entry name" value="TerB-like"/>
    <property type="match status" value="1"/>
</dbReference>
<keyword evidence="2" id="KW-0547">Nucleotide-binding</keyword>
<evidence type="ECO:0000256" key="1">
    <source>
        <dbReference type="ARBA" id="ARBA00007913"/>
    </source>
</evidence>
<accession>A0A316I053</accession>
<evidence type="ECO:0000256" key="3">
    <source>
        <dbReference type="ARBA" id="ARBA00022801"/>
    </source>
</evidence>
<dbReference type="Gene3D" id="3.40.50.300">
    <property type="entry name" value="P-loop containing nucleotide triphosphate hydrolases"/>
    <property type="match status" value="3"/>
</dbReference>
<dbReference type="Pfam" id="PF13195">
    <property type="entry name" value="DUF4011"/>
    <property type="match status" value="1"/>
</dbReference>
<dbReference type="InterPro" id="IPR041677">
    <property type="entry name" value="DNA2/NAM7_AAA_11"/>
</dbReference>
<dbReference type="InterPro" id="IPR025103">
    <property type="entry name" value="DUF4011"/>
</dbReference>
<feature type="region of interest" description="Disordered" evidence="6">
    <location>
        <begin position="989"/>
        <end position="1011"/>
    </location>
</feature>
<dbReference type="InterPro" id="IPR029024">
    <property type="entry name" value="TerB-like"/>
</dbReference>
<comment type="caution">
    <text evidence="10">The sequence shown here is derived from an EMBL/GenBank/DDBJ whole genome shotgun (WGS) entry which is preliminary data.</text>
</comment>
<dbReference type="PANTHER" id="PTHR43788">
    <property type="entry name" value="DNA2/NAM7 HELICASE FAMILY MEMBER"/>
    <property type="match status" value="1"/>
</dbReference>
<evidence type="ECO:0000259" key="9">
    <source>
        <dbReference type="Pfam" id="PF18741"/>
    </source>
</evidence>
<keyword evidence="4" id="KW-0347">Helicase</keyword>
<feature type="domain" description="DNA2/NAM7 helicase-like C-terminal" evidence="8">
    <location>
        <begin position="1526"/>
        <end position="1724"/>
    </location>
</feature>
<dbReference type="InterPro" id="IPR047187">
    <property type="entry name" value="SF1_C_Upf1"/>
</dbReference>
<evidence type="ECO:0000256" key="2">
    <source>
        <dbReference type="ARBA" id="ARBA00022741"/>
    </source>
</evidence>
<dbReference type="Pfam" id="PF18741">
    <property type="entry name" value="MTES_1575"/>
    <property type="match status" value="1"/>
</dbReference>
<keyword evidence="3" id="KW-0378">Hydrolase</keyword>
<dbReference type="EMBL" id="QGHC01000007">
    <property type="protein sequence ID" value="PWK86802.1"/>
    <property type="molecule type" value="Genomic_DNA"/>
</dbReference>
<feature type="domain" description="DNA2/NAM7 helicase helicase" evidence="7">
    <location>
        <begin position="1452"/>
        <end position="1492"/>
    </location>
</feature>
<evidence type="ECO:0000313" key="11">
    <source>
        <dbReference type="Proteomes" id="UP000245812"/>
    </source>
</evidence>
<evidence type="ECO:0000256" key="6">
    <source>
        <dbReference type="SAM" id="MobiDB-lite"/>
    </source>
</evidence>
<dbReference type="Pfam" id="PF13087">
    <property type="entry name" value="AAA_12"/>
    <property type="match status" value="1"/>
</dbReference>
<keyword evidence="11" id="KW-1185">Reference proteome</keyword>
<dbReference type="OrthoDB" id="9757917at2"/>
<sequence>MDTGKIATAARVRVALEIPLLDRLAQDARVALMGVQCAPPEPEAVRRQLLGRAVRLTETMAPAATAAANEIRDAFGLQAAVEIYQSAGRENAAMHLLREPILMEIQGRLLSLLDNGALRAVIGHEFGHFIAHGPDSPHAHVSALATYLAAAEDVPGEVALLASMLSMARELTADRYALLATRDLDALLRLEMVATTGLPAEALGGDTAGYLAQCRELVESCLADGDGAQGVTHPEHGVRAWAAWLFSESDLYHELTGCGPATRAIADVDALIERVLRRPGLDGTFQYLEPPPAELHELALASAVLVAMADELLSDDEAEILERTFAPLVPDWRRLLDPDEAARRVEALAPVAKAWGAAFLRPLFNLLHHVLMADGVVDARELIRVIEIGRLLDGEELFGSLMRPVMRRITVERREETATKPLPIRTQDALPALDAYLAAIARRRGAQVTLRRLLRMLGGTDRNDGVLVQIAAALDRAALMTKADLSTIDLDDDFILTPRHAAPTVPQQPLPTRDALRRAIRRLRDELVSGDGHSPSVRLREIRTGRAFDLAALSRVSVGHGDRCLALAHEGRRVTLVQGEQAGQSKDAAILLRQLVELRREHLARREETGARDLYLGTGFVRGAIEGYVVRAPLLLHSVELEPEGSGGMALVPVRDEPPAANQALFRLIHLKANLPFPDDLAHRLDALAADASAGAPALAEHLRQIGVDLFEVDGDLHVLDPLDDDVPAWTGRRLELEACAVIGLFPQSRSELLHDYEQLLADLDRPNADVGALLGCANELLPASLRQPGAPAPSAAVPSAPALVIGADPSQVEVVRMAGALPALVIDGPPGTGKSQVIVNLVADALSRGERVAVVSEKRAALDVVANRLAGIGFSKLVGVVHDVADDRKALFRKIHARLEPKAEEPDPAPTIEANDPAPLAELLRSRIAHARFTTSGEPTLGQLATFAAGIAATVPPNMPPLADVPAASALKLARAVAACRPWADLLAPDSPWRPTEGRSRQSLAPSSRETRASFAQALGHAVQTAESVEVLAARQHVDPALCARQVDAILTGNKALQSLKQTDALRTALLENREDLCGPLLALHAEWMSESAAWQAHPAPVRVSASPEFAQAVHTMLARGTSLLRFLSPDWWKARGAITRQLPCVWPDALGRRIDTTLLRDLHQRLRLAGLWVRADAVLAETGLSRHLNGDAKRIAQALQDVAEITDSVRTLRRIRGALESLDAWLPQDAGAWQKAVLERFAAAQAWRKHRAAIDEAARIFHHIDTRTPVTDLHDLHQRFIEQSDRVAELDICLAEACAIDGCGGSIVAACADANTHQWSDLVLKAWAIDRVKAAGNDLPAHLRSGHVDDNATERLNEALETQALVTRRRILERANSTPLLKVAATGKYVRRTPEQAAREKLQHETARQRGLPPLRTFVRNHVEQGLFDALPVWLLSPETLAVLFPRKPVFDIVIFDEASQCTVANGFPALLRARRVAIAGDDRQMPPTSFFKAARNDGEDEASRQGEPADFLESESLLTLARQRMPSRRLDWHYRCQDEDLIAFSNHAMYGGSLMTCPASARPPVPPAMRWVAVPDARYEDGRNDVEAEKVVDLVHELLGRLQPPTIGIITFNLSQRLAVLDAIDKRRASDGEFAQRYAAAEAHEQLDDRPFVKNIENVQGDERDVILFTLGHAPVERVHKTRGVQRYVPARFGPLGQRGGERRLNVAVSRAREEAIVVASFHPDQLSVARAKNDGPRLFKAYLEYVHQLSSGARTLAARTLDLVRTPSDAAMPTAATLALPGFVPLAGQVAEALLARGIEVSIYVGASRFKVDVALEGSLDGKTYQVAILCDEGDGDDGAYRRTQRAAALRRRGWRVVHVDGVEWLFDRETVLTRIGRAMS</sequence>
<organism evidence="10 11">
    <name type="scientific">Fulvimonas soli</name>
    <dbReference type="NCBI Taxonomy" id="155197"/>
    <lineage>
        <taxon>Bacteria</taxon>
        <taxon>Pseudomonadati</taxon>
        <taxon>Pseudomonadota</taxon>
        <taxon>Gammaproteobacteria</taxon>
        <taxon>Lysobacterales</taxon>
        <taxon>Rhodanobacteraceae</taxon>
        <taxon>Fulvimonas</taxon>
    </lineage>
</organism>
<dbReference type="InterPro" id="IPR050534">
    <property type="entry name" value="Coronavir_polyprotein_1ab"/>
</dbReference>
<protein>
    <submittedName>
        <fullName evidence="10">AAA domain-containing protein</fullName>
    </submittedName>
</protein>
<feature type="domain" description="Restriction endonuclease type II-like" evidence="9">
    <location>
        <begin position="1793"/>
        <end position="1882"/>
    </location>
</feature>
<evidence type="ECO:0000259" key="8">
    <source>
        <dbReference type="Pfam" id="PF13087"/>
    </source>
</evidence>
<keyword evidence="5" id="KW-0067">ATP-binding</keyword>
<dbReference type="CDD" id="cd18808">
    <property type="entry name" value="SF1_C_Upf1"/>
    <property type="match status" value="1"/>
</dbReference>
<evidence type="ECO:0000313" key="10">
    <source>
        <dbReference type="EMBL" id="PWK86802.1"/>
    </source>
</evidence>
<gene>
    <name evidence="10" type="ORF">C7456_107193</name>
</gene>
<dbReference type="RefSeq" id="WP_109723795.1">
    <property type="nucleotide sequence ID" value="NZ_MSZV01000014.1"/>
</dbReference>
<dbReference type="InterPro" id="IPR041679">
    <property type="entry name" value="DNA2/NAM7-like_C"/>
</dbReference>
<proteinExistence type="inferred from homology"/>
<dbReference type="GO" id="GO:0016787">
    <property type="term" value="F:hydrolase activity"/>
    <property type="evidence" value="ECO:0007669"/>
    <property type="project" value="UniProtKB-KW"/>
</dbReference>
<dbReference type="InterPro" id="IPR049468">
    <property type="entry name" value="Restrct_endonuc-II-like_dom"/>
</dbReference>
<dbReference type="GO" id="GO:0043139">
    <property type="term" value="F:5'-3' DNA helicase activity"/>
    <property type="evidence" value="ECO:0007669"/>
    <property type="project" value="TreeGrafter"/>
</dbReference>
<evidence type="ECO:0000259" key="7">
    <source>
        <dbReference type="Pfam" id="PF13086"/>
    </source>
</evidence>
<dbReference type="InterPro" id="IPR027417">
    <property type="entry name" value="P-loop_NTPase"/>
</dbReference>
<dbReference type="SUPFAM" id="SSF52540">
    <property type="entry name" value="P-loop containing nucleoside triphosphate hydrolases"/>
    <property type="match status" value="1"/>
</dbReference>
<name>A0A316I053_9GAMM</name>
<comment type="similarity">
    <text evidence="1">Belongs to the DNA2/NAM7 helicase family.</text>
</comment>
<dbReference type="PANTHER" id="PTHR43788:SF8">
    <property type="entry name" value="DNA-BINDING PROTEIN SMUBP-2"/>
    <property type="match status" value="1"/>
</dbReference>
<dbReference type="GO" id="GO:0005524">
    <property type="term" value="F:ATP binding"/>
    <property type="evidence" value="ECO:0007669"/>
    <property type="project" value="UniProtKB-KW"/>
</dbReference>